<feature type="region of interest" description="Disordered" evidence="1">
    <location>
        <begin position="717"/>
        <end position="739"/>
    </location>
</feature>
<dbReference type="EMBL" id="AGNL01004039">
    <property type="protein sequence ID" value="EJK73992.1"/>
    <property type="molecule type" value="Genomic_DNA"/>
</dbReference>
<protein>
    <submittedName>
        <fullName evidence="3">Uncharacterized protein</fullName>
    </submittedName>
</protein>
<feature type="region of interest" description="Disordered" evidence="1">
    <location>
        <begin position="77"/>
        <end position="128"/>
    </location>
</feature>
<evidence type="ECO:0000313" key="4">
    <source>
        <dbReference type="Proteomes" id="UP000266841"/>
    </source>
</evidence>
<feature type="region of interest" description="Disordered" evidence="1">
    <location>
        <begin position="1"/>
        <end position="36"/>
    </location>
</feature>
<evidence type="ECO:0000313" key="3">
    <source>
        <dbReference type="EMBL" id="EJK73992.1"/>
    </source>
</evidence>
<organism evidence="3 4">
    <name type="scientific">Thalassiosira oceanica</name>
    <name type="common">Marine diatom</name>
    <dbReference type="NCBI Taxonomy" id="159749"/>
    <lineage>
        <taxon>Eukaryota</taxon>
        <taxon>Sar</taxon>
        <taxon>Stramenopiles</taxon>
        <taxon>Ochrophyta</taxon>
        <taxon>Bacillariophyta</taxon>
        <taxon>Coscinodiscophyceae</taxon>
        <taxon>Thalassiosirophycidae</taxon>
        <taxon>Thalassiosirales</taxon>
        <taxon>Thalassiosiraceae</taxon>
        <taxon>Thalassiosira</taxon>
    </lineage>
</organism>
<keyword evidence="2" id="KW-0812">Transmembrane</keyword>
<feature type="non-terminal residue" evidence="3">
    <location>
        <position position="1"/>
    </location>
</feature>
<gene>
    <name evidence="3" type="ORF">THAOC_04353</name>
</gene>
<name>K0TNZ4_THAOC</name>
<reference evidence="3 4" key="1">
    <citation type="journal article" date="2012" name="Genome Biol.">
        <title>Genome and low-iron response of an oceanic diatom adapted to chronic iron limitation.</title>
        <authorList>
            <person name="Lommer M."/>
            <person name="Specht M."/>
            <person name="Roy A.S."/>
            <person name="Kraemer L."/>
            <person name="Andreson R."/>
            <person name="Gutowska M.A."/>
            <person name="Wolf J."/>
            <person name="Bergner S.V."/>
            <person name="Schilhabel M.B."/>
            <person name="Klostermeier U.C."/>
            <person name="Beiko R.G."/>
            <person name="Rosenstiel P."/>
            <person name="Hippler M."/>
            <person name="Laroche J."/>
        </authorList>
    </citation>
    <scope>NUCLEOTIDE SEQUENCE [LARGE SCALE GENOMIC DNA]</scope>
    <source>
        <strain evidence="3 4">CCMP1005</strain>
    </source>
</reference>
<dbReference type="Proteomes" id="UP000266841">
    <property type="component" value="Unassembled WGS sequence"/>
</dbReference>
<feature type="compositionally biased region" description="Basic and acidic residues" evidence="1">
    <location>
        <begin position="1"/>
        <end position="11"/>
    </location>
</feature>
<accession>K0TNZ4</accession>
<evidence type="ECO:0000256" key="2">
    <source>
        <dbReference type="SAM" id="Phobius"/>
    </source>
</evidence>
<keyword evidence="2" id="KW-0472">Membrane</keyword>
<feature type="compositionally biased region" description="Basic and acidic residues" evidence="1">
    <location>
        <begin position="106"/>
        <end position="120"/>
    </location>
</feature>
<sequence length="739" mass="79651">IWRPDHERESASPDMDATGNNVSAQRTEDSTDDVADGIIATPMVQVAPQGGMSAPTIRALTDDDPPIPVLHVVDREKETEAPHLHGGPPGPPCFPREFDDSLAQRSRGENERNSLDHPRDSTSTAHSTLGASVASAAAVGPLVDERVEEGSVSSRGITPPTSRTDTAATTAAAGLDLPSVGHSTFIAEGYRVAESEETPVYEAEISEPKAVLPFYQRTGFVFVMVAMILFAIGVVVWVLLPNTNYDKNTTDDIPGLGGATPQSSSPSPPEDPVTGQTAVNSLAPSSAPVILFGFGDFLQIGDWRLARACETCPSSHLSISSQAQGMTSQIFRDDGTYLQGPRTDYNGFDLTGGQGLAFSSHPIVFGFWAVQIRDWRIRQVDLNHLSVTNENDNVSRIYHSDGNVYGNVKELGGYVNEDLGEPTCAYLTSSFLQLGDWRFGEIDGHLSVTHKSGQTGKTFLSKYVLPSVNLHLMPIHSSTAMIYRDDGTIHPGPHTDYNAWTLIDEEVLAGTKEGCEKSGDFLQIGDWRLAPTCETCSSSHLSISSQATGMTSQIFLNVGTDLPGGKGYNGFENLTGGQGLYSTQPIIFGDRAVQIRDWRIRQVRFDLLSVTNENGNVSRIYRSDGTMRGNVKEWGGYVIEDLGEPTCAYLTSSFLQLGDWRFGEMGGHLSVTHKSGLTAMIYREDGTVHIGPRTDRNAWTLVDDEVLAGTKEGCDVGAPAAAAPSVSPPPMSTNGMRHA</sequence>
<comment type="caution">
    <text evidence="3">The sequence shown here is derived from an EMBL/GenBank/DDBJ whole genome shotgun (WGS) entry which is preliminary data.</text>
</comment>
<feature type="transmembrane region" description="Helical" evidence="2">
    <location>
        <begin position="219"/>
        <end position="240"/>
    </location>
</feature>
<keyword evidence="4" id="KW-1185">Reference proteome</keyword>
<dbReference type="AlphaFoldDB" id="K0TNZ4"/>
<keyword evidence="2" id="KW-1133">Transmembrane helix</keyword>
<evidence type="ECO:0000256" key="1">
    <source>
        <dbReference type="SAM" id="MobiDB-lite"/>
    </source>
</evidence>
<proteinExistence type="predicted"/>
<feature type="region of interest" description="Disordered" evidence="1">
    <location>
        <begin position="251"/>
        <end position="279"/>
    </location>
</feature>